<dbReference type="InterPro" id="IPR008984">
    <property type="entry name" value="SMAD_FHA_dom_sf"/>
</dbReference>
<evidence type="ECO:0008006" key="4">
    <source>
        <dbReference type="Google" id="ProtNLM"/>
    </source>
</evidence>
<feature type="compositionally biased region" description="Basic and acidic residues" evidence="1">
    <location>
        <begin position="372"/>
        <end position="386"/>
    </location>
</feature>
<dbReference type="Gene3D" id="2.60.200.20">
    <property type="match status" value="1"/>
</dbReference>
<evidence type="ECO:0000256" key="1">
    <source>
        <dbReference type="SAM" id="MobiDB-lite"/>
    </source>
</evidence>
<dbReference type="EMBL" id="MEUJ01000008">
    <property type="protein sequence ID" value="OGC39549.1"/>
    <property type="molecule type" value="Genomic_DNA"/>
</dbReference>
<dbReference type="SUPFAM" id="SSF49879">
    <property type="entry name" value="SMAD/FHA domain"/>
    <property type="match status" value="1"/>
</dbReference>
<dbReference type="Proteomes" id="UP000179242">
    <property type="component" value="Unassembled WGS sequence"/>
</dbReference>
<proteinExistence type="predicted"/>
<dbReference type="CDD" id="cd00060">
    <property type="entry name" value="FHA"/>
    <property type="match status" value="1"/>
</dbReference>
<evidence type="ECO:0000313" key="2">
    <source>
        <dbReference type="EMBL" id="OGC39549.1"/>
    </source>
</evidence>
<protein>
    <recommendedName>
        <fullName evidence="4">FHA domain-containing protein</fullName>
    </recommendedName>
</protein>
<evidence type="ECO:0000313" key="3">
    <source>
        <dbReference type="Proteomes" id="UP000179242"/>
    </source>
</evidence>
<gene>
    <name evidence="2" type="ORF">A2438_08345</name>
</gene>
<name>A0A1F4U3V5_UNCSA</name>
<dbReference type="AlphaFoldDB" id="A0A1F4U3V5"/>
<organism evidence="2 3">
    <name type="scientific">candidate division WOR-1 bacterium RIFOXYC2_FULL_46_14</name>
    <dbReference type="NCBI Taxonomy" id="1802587"/>
    <lineage>
        <taxon>Bacteria</taxon>
        <taxon>Bacillati</taxon>
        <taxon>Saganbacteria</taxon>
    </lineage>
</organism>
<reference evidence="2 3" key="1">
    <citation type="journal article" date="2016" name="Nat. Commun.">
        <title>Thousands of microbial genomes shed light on interconnected biogeochemical processes in an aquifer system.</title>
        <authorList>
            <person name="Anantharaman K."/>
            <person name="Brown C.T."/>
            <person name="Hug L.A."/>
            <person name="Sharon I."/>
            <person name="Castelle C.J."/>
            <person name="Probst A.J."/>
            <person name="Thomas B.C."/>
            <person name="Singh A."/>
            <person name="Wilkins M.J."/>
            <person name="Karaoz U."/>
            <person name="Brodie E.L."/>
            <person name="Williams K.H."/>
            <person name="Hubbard S.S."/>
            <person name="Banfield J.F."/>
        </authorList>
    </citation>
    <scope>NUCLEOTIDE SEQUENCE [LARGE SCALE GENOMIC DNA]</scope>
</reference>
<comment type="caution">
    <text evidence="2">The sequence shown here is derived from an EMBL/GenBank/DDBJ whole genome shotgun (WGS) entry which is preliminary data.</text>
</comment>
<sequence>MAGIQKVSVNGSIGRGNDGRIHYSEVKFTTTAGLKISGKIQSDLLTKSNIGIEMGILRFGRRNVKIQDSFLIGSGLGCQIMIDNPKIEEQHLQITRITGNKFFITGLSAQENEVFIRRPEQNREDDLVRKICLSAEDEVELFDNDILCFKVLTRRKEDYLELQFKSTEDRTAKLEEALDTQHPRPEIEAVPVSALVKRLNAQMQVPAVKDIGLVAEGAQSTRDLVQMHQKAMKGAIVKSNLYSTGGKIVESMCGASAAVGLFDSLFLKGSMANYIAHLLGTGTNPFFISFIFFLFFSGAIIKIFSSRKDKGIDEANSRLASVLERLTPQKIVDTIKYLEAKDREAVLKNIKKANRDKAMEVNQLLKGPSQRNLREGNESDPKLLKE</sequence>
<accession>A0A1F4U3V5</accession>
<feature type="region of interest" description="Disordered" evidence="1">
    <location>
        <begin position="366"/>
        <end position="386"/>
    </location>
</feature>